<keyword evidence="4" id="KW-0812">Transmembrane</keyword>
<keyword evidence="4" id="KW-1133">Transmembrane helix</keyword>
<dbReference type="SUPFAM" id="SSF47384">
    <property type="entry name" value="Homodimeric domain of signal transducing histidine kinase"/>
    <property type="match status" value="1"/>
</dbReference>
<comment type="caution">
    <text evidence="5">The sequence shown here is derived from an EMBL/GenBank/DDBJ whole genome shotgun (WGS) entry which is preliminary data.</text>
</comment>
<organism evidence="5 6">
    <name type="scientific">Chryseotalea sanaruensis</name>
    <dbReference type="NCBI Taxonomy" id="2482724"/>
    <lineage>
        <taxon>Bacteria</taxon>
        <taxon>Pseudomonadati</taxon>
        <taxon>Bacteroidota</taxon>
        <taxon>Cytophagia</taxon>
        <taxon>Cytophagales</taxon>
        <taxon>Chryseotaleaceae</taxon>
        <taxon>Chryseotalea</taxon>
    </lineage>
</organism>
<dbReference type="OrthoDB" id="851424at2"/>
<keyword evidence="4" id="KW-0472">Membrane</keyword>
<evidence type="ECO:0000313" key="6">
    <source>
        <dbReference type="Proteomes" id="UP000288227"/>
    </source>
</evidence>
<dbReference type="AlphaFoldDB" id="A0A401U540"/>
<gene>
    <name evidence="5" type="ORF">SanaruYs_02170</name>
</gene>
<proteinExistence type="predicted"/>
<dbReference type="CDD" id="cd00082">
    <property type="entry name" value="HisKA"/>
    <property type="match status" value="1"/>
</dbReference>
<name>A0A401U540_9BACT</name>
<feature type="transmembrane region" description="Helical" evidence="4">
    <location>
        <begin position="101"/>
        <end position="117"/>
    </location>
</feature>
<dbReference type="EC" id="2.7.13.3" evidence="2"/>
<evidence type="ECO:0000256" key="3">
    <source>
        <dbReference type="SAM" id="Coils"/>
    </source>
</evidence>
<reference evidence="5 6" key="1">
    <citation type="submission" date="2018-11" db="EMBL/GenBank/DDBJ databases">
        <title>Chryseotalea sanarue gen. nov., sp., nov., a member of the family Cytophagaceae, isolated from a brackish lake in Hamamatsu Japan.</title>
        <authorList>
            <person name="Maejima Y."/>
            <person name="Iino T."/>
            <person name="Muraguchi Y."/>
            <person name="Fukuda K."/>
            <person name="Ohkuma M."/>
            <person name="Moriuchi R."/>
            <person name="Dohra H."/>
            <person name="Kimbara K."/>
            <person name="Shintani M."/>
        </authorList>
    </citation>
    <scope>NUCLEOTIDE SEQUENCE [LARGE SCALE GENOMIC DNA]</scope>
    <source>
        <strain evidence="5 6">Ys</strain>
    </source>
</reference>
<evidence type="ECO:0000256" key="4">
    <source>
        <dbReference type="SAM" id="Phobius"/>
    </source>
</evidence>
<evidence type="ECO:0000313" key="5">
    <source>
        <dbReference type="EMBL" id="GCC50002.1"/>
    </source>
</evidence>
<keyword evidence="6" id="KW-1185">Reference proteome</keyword>
<feature type="transmembrane region" description="Helical" evidence="4">
    <location>
        <begin position="77"/>
        <end position="95"/>
    </location>
</feature>
<dbReference type="EMBL" id="BHXQ01000001">
    <property type="protein sequence ID" value="GCC50002.1"/>
    <property type="molecule type" value="Genomic_DNA"/>
</dbReference>
<keyword evidence="3" id="KW-0175">Coiled coil</keyword>
<feature type="transmembrane region" description="Helical" evidence="4">
    <location>
        <begin position="21"/>
        <end position="44"/>
    </location>
</feature>
<evidence type="ECO:0000256" key="1">
    <source>
        <dbReference type="ARBA" id="ARBA00000085"/>
    </source>
</evidence>
<dbReference type="InterPro" id="IPR003661">
    <property type="entry name" value="HisK_dim/P_dom"/>
</dbReference>
<dbReference type="InterPro" id="IPR036097">
    <property type="entry name" value="HisK_dim/P_sf"/>
</dbReference>
<dbReference type="RefSeq" id="WP_127120662.1">
    <property type="nucleotide sequence ID" value="NZ_BHXQ01000001.1"/>
</dbReference>
<feature type="transmembrane region" description="Helical" evidence="4">
    <location>
        <begin position="124"/>
        <end position="142"/>
    </location>
</feature>
<accession>A0A401U540</accession>
<dbReference type="GO" id="GO:0000155">
    <property type="term" value="F:phosphorelay sensor kinase activity"/>
    <property type="evidence" value="ECO:0007669"/>
    <property type="project" value="InterPro"/>
</dbReference>
<comment type="catalytic activity">
    <reaction evidence="1">
        <text>ATP + protein L-histidine = ADP + protein N-phospho-L-histidine.</text>
        <dbReference type="EC" id="2.7.13.3"/>
    </reaction>
</comment>
<feature type="transmembrane region" description="Helical" evidence="4">
    <location>
        <begin position="154"/>
        <end position="174"/>
    </location>
</feature>
<sequence length="297" mass="34475">MKLNWSGFSRFEGLNEDENNVYKGFNILLILALLDLIVIAGTLSTIEPRWPLFICLVEFFVFISLIFLHLKGHFKTARYIFFLLTTGLQVMASIIHGKSGGFDYLLFLICVLPMMFFESKKHYISLFIISMGSYLWVQYQLLRVQPLIVIDSDFPLYWNTFVTGFGLLFILYIFKRSYQKSQDSLRKQNEEVKLQKEEIESINNNLEKLIVQRTKKVLEHEKLFTEYANINAHKVRSPLARILGLLNLIHLEEDKEKHIKEFLPLLKANADQLNDILDEVSKSLNAVSHSGETSKSS</sequence>
<feature type="transmembrane region" description="Helical" evidence="4">
    <location>
        <begin position="50"/>
        <end position="70"/>
    </location>
</feature>
<protein>
    <recommendedName>
        <fullName evidence="2">histidine kinase</fullName>
        <ecNumber evidence="2">2.7.13.3</ecNumber>
    </recommendedName>
</protein>
<dbReference type="Proteomes" id="UP000288227">
    <property type="component" value="Unassembled WGS sequence"/>
</dbReference>
<feature type="coiled-coil region" evidence="3">
    <location>
        <begin position="175"/>
        <end position="212"/>
    </location>
</feature>
<evidence type="ECO:0000256" key="2">
    <source>
        <dbReference type="ARBA" id="ARBA00012438"/>
    </source>
</evidence>